<dbReference type="Proteomes" id="UP000230233">
    <property type="component" value="Chromosome V"/>
</dbReference>
<dbReference type="Gene3D" id="1.10.10.1940">
    <property type="match status" value="1"/>
</dbReference>
<gene>
    <name evidence="3" type="primary">Cnig_chr_V.g18113</name>
    <name evidence="3" type="ORF">B9Z55_018113</name>
</gene>
<accession>A0A2G5TCN7</accession>
<dbReference type="STRING" id="1611254.A0A2G5TCN7"/>
<dbReference type="EMBL" id="PDUG01000005">
    <property type="protein sequence ID" value="PIC25020.1"/>
    <property type="molecule type" value="Genomic_DNA"/>
</dbReference>
<dbReference type="SMART" id="SM00254">
    <property type="entry name" value="ShKT"/>
    <property type="match status" value="1"/>
</dbReference>
<keyword evidence="4" id="KW-1185">Reference proteome</keyword>
<dbReference type="InterPro" id="IPR003582">
    <property type="entry name" value="ShKT_dom"/>
</dbReference>
<dbReference type="AlphaFoldDB" id="A0A2G5TCN7"/>
<evidence type="ECO:0000313" key="3">
    <source>
        <dbReference type="EMBL" id="PIC25020.1"/>
    </source>
</evidence>
<protein>
    <recommendedName>
        <fullName evidence="2">ShKT domain-containing protein</fullName>
    </recommendedName>
</protein>
<name>A0A2G5TCN7_9PELO</name>
<comment type="caution">
    <text evidence="3">The sequence shown here is derived from an EMBL/GenBank/DDBJ whole genome shotgun (WGS) entry which is preliminary data.</text>
</comment>
<comment type="caution">
    <text evidence="1">Lacks conserved residue(s) required for the propagation of feature annotation.</text>
</comment>
<evidence type="ECO:0000259" key="2">
    <source>
        <dbReference type="PROSITE" id="PS51670"/>
    </source>
</evidence>
<reference evidence="4" key="1">
    <citation type="submission" date="2017-10" db="EMBL/GenBank/DDBJ databases">
        <title>Rapid genome shrinkage in a self-fertile nematode reveals novel sperm competition proteins.</title>
        <authorList>
            <person name="Yin D."/>
            <person name="Schwarz E.M."/>
            <person name="Thomas C.G."/>
            <person name="Felde R.L."/>
            <person name="Korf I.F."/>
            <person name="Cutter A.D."/>
            <person name="Schartner C.M."/>
            <person name="Ralston E.J."/>
            <person name="Meyer B.J."/>
            <person name="Haag E.S."/>
        </authorList>
    </citation>
    <scope>NUCLEOTIDE SEQUENCE [LARGE SCALE GENOMIC DNA]</scope>
    <source>
        <strain evidence="4">JU1422</strain>
    </source>
</reference>
<feature type="domain" description="ShKT" evidence="2">
    <location>
        <begin position="99"/>
        <end position="136"/>
    </location>
</feature>
<sequence length="140" mass="15384">MHNFRYCCNEFFGEVMTAETNPLPVFAFSRYYISVWSWSYRYVDATPTSCVDLSDAVTCLALKASYDQGCSPYDTAQLKVMCAVTMDLCGKTVSGSGTCEDRFPKSQCSTYSSNGMCTSQLPLIAEFSCASTCGFCVNPV</sequence>
<organism evidence="3 4">
    <name type="scientific">Caenorhabditis nigoni</name>
    <dbReference type="NCBI Taxonomy" id="1611254"/>
    <lineage>
        <taxon>Eukaryota</taxon>
        <taxon>Metazoa</taxon>
        <taxon>Ecdysozoa</taxon>
        <taxon>Nematoda</taxon>
        <taxon>Chromadorea</taxon>
        <taxon>Rhabditida</taxon>
        <taxon>Rhabditina</taxon>
        <taxon>Rhabditomorpha</taxon>
        <taxon>Rhabditoidea</taxon>
        <taxon>Rhabditidae</taxon>
        <taxon>Peloderinae</taxon>
        <taxon>Caenorhabditis</taxon>
    </lineage>
</organism>
<evidence type="ECO:0000256" key="1">
    <source>
        <dbReference type="PROSITE-ProRule" id="PRU01005"/>
    </source>
</evidence>
<dbReference type="Pfam" id="PF01549">
    <property type="entry name" value="ShK"/>
    <property type="match status" value="1"/>
</dbReference>
<proteinExistence type="predicted"/>
<evidence type="ECO:0000313" key="4">
    <source>
        <dbReference type="Proteomes" id="UP000230233"/>
    </source>
</evidence>
<dbReference type="PROSITE" id="PS51670">
    <property type="entry name" value="SHKT"/>
    <property type="match status" value="1"/>
</dbReference>